<evidence type="ECO:0000313" key="2">
    <source>
        <dbReference type="Proteomes" id="UP000821845"/>
    </source>
</evidence>
<sequence>MKPGSRPCTLVGFAESLDWKPVHFVDALPKGWFCSFCGLVHKKTTKLVCGHVICELCYLLVTETNEYACPIDGQSFPGLYVEWSDSPAERLLRRKVTCWNAEYGCPVTAAASELSKHFTQECSFHCTTCPSCSARVLCKDMCKHIASSCRTRVFEVSERHEDLNGSAETAKSFCKCEAPARKIEETTKLILRGISTLHEELASQRRQSVKQGARVQDAIQAAKQDARKGTEGVLDEVKKVFIQAARYARRCEFFVGEVEKLEATTIIYGSCTYVGGRNYLRGYNIVYGIELENQGSGVSLRMWLELKKGDLDDVIDWPFDHMVRYTIVNPSKGDDHVVTSKPFRSMEEYHQKPTESGNGRILFLESVTLKFLKLGGHLHNDELRVLWELL</sequence>
<proteinExistence type="predicted"/>
<reference evidence="1" key="1">
    <citation type="submission" date="2020-05" db="EMBL/GenBank/DDBJ databases">
        <title>Large-scale comparative analyses of tick genomes elucidate their genetic diversity and vector capacities.</title>
        <authorList>
            <person name="Jia N."/>
            <person name="Wang J."/>
            <person name="Shi W."/>
            <person name="Du L."/>
            <person name="Sun Y."/>
            <person name="Zhan W."/>
            <person name="Jiang J."/>
            <person name="Wang Q."/>
            <person name="Zhang B."/>
            <person name="Ji P."/>
            <person name="Sakyi L.B."/>
            <person name="Cui X."/>
            <person name="Yuan T."/>
            <person name="Jiang B."/>
            <person name="Yang W."/>
            <person name="Lam T.T.-Y."/>
            <person name="Chang Q."/>
            <person name="Ding S."/>
            <person name="Wang X."/>
            <person name="Zhu J."/>
            <person name="Ruan X."/>
            <person name="Zhao L."/>
            <person name="Wei J."/>
            <person name="Que T."/>
            <person name="Du C."/>
            <person name="Cheng J."/>
            <person name="Dai P."/>
            <person name="Han X."/>
            <person name="Huang E."/>
            <person name="Gao Y."/>
            <person name="Liu J."/>
            <person name="Shao H."/>
            <person name="Ye R."/>
            <person name="Li L."/>
            <person name="Wei W."/>
            <person name="Wang X."/>
            <person name="Wang C."/>
            <person name="Yang T."/>
            <person name="Huo Q."/>
            <person name="Li W."/>
            <person name="Guo W."/>
            <person name="Chen H."/>
            <person name="Zhou L."/>
            <person name="Ni X."/>
            <person name="Tian J."/>
            <person name="Zhou Y."/>
            <person name="Sheng Y."/>
            <person name="Liu T."/>
            <person name="Pan Y."/>
            <person name="Xia L."/>
            <person name="Li J."/>
            <person name="Zhao F."/>
            <person name="Cao W."/>
        </authorList>
    </citation>
    <scope>NUCLEOTIDE SEQUENCE</scope>
    <source>
        <strain evidence="1">Hyas-2018</strain>
    </source>
</reference>
<evidence type="ECO:0000313" key="1">
    <source>
        <dbReference type="EMBL" id="KAH6923468.1"/>
    </source>
</evidence>
<organism evidence="1 2">
    <name type="scientific">Hyalomma asiaticum</name>
    <name type="common">Tick</name>
    <dbReference type="NCBI Taxonomy" id="266040"/>
    <lineage>
        <taxon>Eukaryota</taxon>
        <taxon>Metazoa</taxon>
        <taxon>Ecdysozoa</taxon>
        <taxon>Arthropoda</taxon>
        <taxon>Chelicerata</taxon>
        <taxon>Arachnida</taxon>
        <taxon>Acari</taxon>
        <taxon>Parasitiformes</taxon>
        <taxon>Ixodida</taxon>
        <taxon>Ixodoidea</taxon>
        <taxon>Ixodidae</taxon>
        <taxon>Hyalomminae</taxon>
        <taxon>Hyalomma</taxon>
    </lineage>
</organism>
<gene>
    <name evidence="1" type="ORF">HPB50_001289</name>
</gene>
<comment type="caution">
    <text evidence="1">The sequence shown here is derived from an EMBL/GenBank/DDBJ whole genome shotgun (WGS) entry which is preliminary data.</text>
</comment>
<dbReference type="EMBL" id="CM023488">
    <property type="protein sequence ID" value="KAH6923468.1"/>
    <property type="molecule type" value="Genomic_DNA"/>
</dbReference>
<protein>
    <submittedName>
        <fullName evidence="1">Uncharacterized protein</fullName>
    </submittedName>
</protein>
<dbReference type="Proteomes" id="UP000821845">
    <property type="component" value="Chromosome 8"/>
</dbReference>
<name>A0ACB7RLW0_HYAAI</name>
<accession>A0ACB7RLW0</accession>
<keyword evidence="2" id="KW-1185">Reference proteome</keyword>